<keyword evidence="1" id="KW-0472">Membrane</keyword>
<evidence type="ECO:0000259" key="3">
    <source>
        <dbReference type="Pfam" id="PF13800"/>
    </source>
</evidence>
<dbReference type="EMBL" id="JACSQO010000009">
    <property type="protein sequence ID" value="MBD7945542.1"/>
    <property type="molecule type" value="Genomic_DNA"/>
</dbReference>
<dbReference type="InterPro" id="IPR025672">
    <property type="entry name" value="Sigma_reg_C_dom"/>
</dbReference>
<feature type="transmembrane region" description="Helical" evidence="1">
    <location>
        <begin position="23"/>
        <end position="49"/>
    </location>
</feature>
<keyword evidence="5" id="KW-1185">Reference proteome</keyword>
<gene>
    <name evidence="4" type="ORF">H9650_15635</name>
</gene>
<reference evidence="4 5" key="1">
    <citation type="submission" date="2020-08" db="EMBL/GenBank/DDBJ databases">
        <title>A Genomic Blueprint of the Chicken Gut Microbiome.</title>
        <authorList>
            <person name="Gilroy R."/>
            <person name="Ravi A."/>
            <person name="Getino M."/>
            <person name="Pursley I."/>
            <person name="Horton D.L."/>
            <person name="Alikhan N.-F."/>
            <person name="Baker D."/>
            <person name="Gharbi K."/>
            <person name="Hall N."/>
            <person name="Watson M."/>
            <person name="Adriaenssens E.M."/>
            <person name="Foster-Nyarko E."/>
            <person name="Jarju S."/>
            <person name="Secka A."/>
            <person name="Antonio M."/>
            <person name="Oren A."/>
            <person name="Chaudhuri R."/>
            <person name="La Ragione R.M."/>
            <person name="Hildebrand F."/>
            <person name="Pallen M.J."/>
        </authorList>
    </citation>
    <scope>NUCLEOTIDE SEQUENCE [LARGE SCALE GENOMIC DNA]</scope>
    <source>
        <strain evidence="4 5">Sa2BUA9</strain>
    </source>
</reference>
<evidence type="ECO:0000259" key="2">
    <source>
        <dbReference type="Pfam" id="PF13791"/>
    </source>
</evidence>
<keyword evidence="1" id="KW-1133">Transmembrane helix</keyword>
<proteinExistence type="predicted"/>
<feature type="domain" description="Sigma factor regulator C-terminal" evidence="2">
    <location>
        <begin position="164"/>
        <end position="329"/>
    </location>
</feature>
<protein>
    <submittedName>
        <fullName evidence="4">Anti sigma factor C-terminal domain-containing protein</fullName>
    </submittedName>
</protein>
<accession>A0ABR8RCM6</accession>
<evidence type="ECO:0000313" key="4">
    <source>
        <dbReference type="EMBL" id="MBD7945542.1"/>
    </source>
</evidence>
<comment type="caution">
    <text evidence="4">The sequence shown here is derived from an EMBL/GenBank/DDBJ whole genome shotgun (WGS) entry which is preliminary data.</text>
</comment>
<dbReference type="RefSeq" id="WP_191697591.1">
    <property type="nucleotide sequence ID" value="NZ_JACSQO010000009.1"/>
</dbReference>
<dbReference type="Pfam" id="PF13791">
    <property type="entry name" value="Sigma_reg_C"/>
    <property type="match status" value="1"/>
</dbReference>
<organism evidence="4 5">
    <name type="scientific">Psychrobacillus faecigallinarum</name>
    <dbReference type="NCBI Taxonomy" id="2762235"/>
    <lineage>
        <taxon>Bacteria</taxon>
        <taxon>Bacillati</taxon>
        <taxon>Bacillota</taxon>
        <taxon>Bacilli</taxon>
        <taxon>Bacillales</taxon>
        <taxon>Bacillaceae</taxon>
        <taxon>Psychrobacillus</taxon>
    </lineage>
</organism>
<name>A0ABR8RCM6_9BACI</name>
<dbReference type="Pfam" id="PF13800">
    <property type="entry name" value="Sigma_reg_N"/>
    <property type="match status" value="1"/>
</dbReference>
<sequence length="338" mass="38861">MEWNDDKAKAIVQKHKKRFSWKLSFNVIRVLLGIFLVYAVYMISVSIIYEATNVGKRTEFYQKLAVDWTYPGYISTNSRSGTNEITPFLTQKIDFPLLKIIGKEEFAITKVSLNKPLIDAYSTTTVNEYFPYNSDKGFNFSLPYNPVTNEKLDETQTPNVWNQLEQIHEGNVAQLAFSINDYYSPEELLELVSPYQIDVLWMPIYMGELKNSIEGGWSGSENDISLAKPWGLSGFKKVDADFNINYSTSILNNHSVKESQSAMLRNMKMMLDKDKNLAETLLGTAYLQERYDYLQKEGFQAYGAVVTGPVKELRKLKELEGIHSVQLGEIKPWNWIEE</sequence>
<feature type="domain" description="Sigma factor regulator N-terminal" evidence="3">
    <location>
        <begin position="17"/>
        <end position="105"/>
    </location>
</feature>
<dbReference type="Proteomes" id="UP000640786">
    <property type="component" value="Unassembled WGS sequence"/>
</dbReference>
<evidence type="ECO:0000313" key="5">
    <source>
        <dbReference type="Proteomes" id="UP000640786"/>
    </source>
</evidence>
<evidence type="ECO:0000256" key="1">
    <source>
        <dbReference type="SAM" id="Phobius"/>
    </source>
</evidence>
<keyword evidence="1" id="KW-0812">Transmembrane</keyword>
<dbReference type="InterPro" id="IPR029101">
    <property type="entry name" value="Sigma_reg_N"/>
</dbReference>